<accession>A0A9P9A8A1</accession>
<organism evidence="1 2">
    <name type="scientific">Plectosphaerella plurivora</name>
    <dbReference type="NCBI Taxonomy" id="936078"/>
    <lineage>
        <taxon>Eukaryota</taxon>
        <taxon>Fungi</taxon>
        <taxon>Dikarya</taxon>
        <taxon>Ascomycota</taxon>
        <taxon>Pezizomycotina</taxon>
        <taxon>Sordariomycetes</taxon>
        <taxon>Hypocreomycetidae</taxon>
        <taxon>Glomerellales</taxon>
        <taxon>Plectosphaerellaceae</taxon>
        <taxon>Plectosphaerella</taxon>
    </lineage>
</organism>
<sequence>MHGYDENDALAAIRGNLPLSSLNSSNIDPTLLFCIIRGIRHHPDFANALRRETWVLQYPALLRAINARDIMNDIVPSMETDEEVPYCIWHPEIASEATYRALAERYPHMRYQVGRACAAAGYVDLWRDLALLPDISIAEEARDNQANPGSRLILEAILKEPVKWLVMNDYTRTVSADAPLPARFGLNGDTAVRSTLDIKRSLGELGGFWTFGDRGYLALSGGSPFVSSLSFNITEDWNIDAEYGACEDAGTDAEMATLLWNPLPDHLPEGNKDVLILMAAYHGDIDRYARLRRPTRPLPQETACIQRGIYHNTMFARWWAEQPNNGEFQAAINARYIMNNDPSRITVDTPAFALPSVIWYPSWACAETYREVVSLCPAMKPAAARAAIVADHQDLWDELLDSIDPSPALLAEASWREGETTGAQKAPLSL</sequence>
<dbReference type="AlphaFoldDB" id="A0A9P9A8A1"/>
<dbReference type="OrthoDB" id="4360026at2759"/>
<evidence type="ECO:0000313" key="1">
    <source>
        <dbReference type="EMBL" id="KAH6679950.1"/>
    </source>
</evidence>
<gene>
    <name evidence="1" type="ORF">F5X68DRAFT_244879</name>
</gene>
<dbReference type="Proteomes" id="UP000770015">
    <property type="component" value="Unassembled WGS sequence"/>
</dbReference>
<comment type="caution">
    <text evidence="1">The sequence shown here is derived from an EMBL/GenBank/DDBJ whole genome shotgun (WGS) entry which is preliminary data.</text>
</comment>
<reference evidence="1" key="1">
    <citation type="journal article" date="2021" name="Nat. Commun.">
        <title>Genetic determinants of endophytism in the Arabidopsis root mycobiome.</title>
        <authorList>
            <person name="Mesny F."/>
            <person name="Miyauchi S."/>
            <person name="Thiergart T."/>
            <person name="Pickel B."/>
            <person name="Atanasova L."/>
            <person name="Karlsson M."/>
            <person name="Huettel B."/>
            <person name="Barry K.W."/>
            <person name="Haridas S."/>
            <person name="Chen C."/>
            <person name="Bauer D."/>
            <person name="Andreopoulos W."/>
            <person name="Pangilinan J."/>
            <person name="LaButti K."/>
            <person name="Riley R."/>
            <person name="Lipzen A."/>
            <person name="Clum A."/>
            <person name="Drula E."/>
            <person name="Henrissat B."/>
            <person name="Kohler A."/>
            <person name="Grigoriev I.V."/>
            <person name="Martin F.M."/>
            <person name="Hacquard S."/>
        </authorList>
    </citation>
    <scope>NUCLEOTIDE SEQUENCE</scope>
    <source>
        <strain evidence="1">MPI-SDFR-AT-0117</strain>
    </source>
</reference>
<keyword evidence="2" id="KW-1185">Reference proteome</keyword>
<name>A0A9P9A8A1_9PEZI</name>
<dbReference type="EMBL" id="JAGSXJ010000020">
    <property type="protein sequence ID" value="KAH6679950.1"/>
    <property type="molecule type" value="Genomic_DNA"/>
</dbReference>
<protein>
    <submittedName>
        <fullName evidence="1">Uncharacterized protein</fullName>
    </submittedName>
</protein>
<evidence type="ECO:0000313" key="2">
    <source>
        <dbReference type="Proteomes" id="UP000770015"/>
    </source>
</evidence>
<proteinExistence type="predicted"/>